<dbReference type="GO" id="GO:0005524">
    <property type="term" value="F:ATP binding"/>
    <property type="evidence" value="ECO:0007669"/>
    <property type="project" value="UniProtKB-KW"/>
</dbReference>
<protein>
    <recommendedName>
        <fullName evidence="9">Phosphopantetheine adenylyltransferase</fullName>
        <ecNumber evidence="9">2.7.7.3</ecNumber>
    </recommendedName>
    <alternativeName>
        <fullName evidence="9">Dephospho-CoA pyrophosphorylase</fullName>
    </alternativeName>
    <alternativeName>
        <fullName evidence="9">Pantetheine-phosphate adenylyltransferase</fullName>
        <shortName evidence="9">PPAT</shortName>
    </alternativeName>
</protein>
<feature type="binding site" evidence="9">
    <location>
        <begin position="88"/>
        <end position="90"/>
    </location>
    <ligand>
        <name>ATP</name>
        <dbReference type="ChEBI" id="CHEBI:30616"/>
    </ligand>
</feature>
<dbReference type="UniPathway" id="UPA00241">
    <property type="reaction ID" value="UER00355"/>
</dbReference>
<feature type="binding site" evidence="9">
    <location>
        <position position="17"/>
    </location>
    <ligand>
        <name>ATP</name>
        <dbReference type="ChEBI" id="CHEBI:30616"/>
    </ligand>
</feature>
<feature type="site" description="Transition state stabilizer" evidence="9">
    <location>
        <position position="17"/>
    </location>
</feature>
<dbReference type="PATRIC" id="fig|1629.5.peg.57"/>
<dbReference type="EMBL" id="JQBM01000001">
    <property type="protein sequence ID" value="KRN46794.1"/>
    <property type="molecule type" value="Genomic_DNA"/>
</dbReference>
<keyword evidence="2 9" id="KW-0808">Transferase</keyword>
<keyword evidence="3 9" id="KW-0548">Nucleotidyltransferase</keyword>
<dbReference type="RefSeq" id="WP_057743410.1">
    <property type="nucleotide sequence ID" value="NZ_BJLU01000001.1"/>
</dbReference>
<comment type="subunit">
    <text evidence="9">Homohexamer.</text>
</comment>
<keyword evidence="7 9" id="KW-0173">Coenzyme A biosynthesis</keyword>
<comment type="subcellular location">
    <subcellularLocation>
        <location evidence="9">Cytoplasm</location>
    </subcellularLocation>
</comment>
<evidence type="ECO:0000256" key="9">
    <source>
        <dbReference type="HAMAP-Rule" id="MF_00151"/>
    </source>
</evidence>
<dbReference type="PANTHER" id="PTHR21342:SF1">
    <property type="entry name" value="PHOSPHOPANTETHEINE ADENYLYLTRANSFERASE"/>
    <property type="match status" value="1"/>
</dbReference>
<feature type="domain" description="Cytidyltransferase-like" evidence="10">
    <location>
        <begin position="5"/>
        <end position="132"/>
    </location>
</feature>
<feature type="binding site" evidence="9">
    <location>
        <begin position="122"/>
        <end position="128"/>
    </location>
    <ligand>
        <name>ATP</name>
        <dbReference type="ChEBI" id="CHEBI:30616"/>
    </ligand>
</feature>
<comment type="cofactor">
    <cofactor evidence="9">
        <name>Mg(2+)</name>
        <dbReference type="ChEBI" id="CHEBI:18420"/>
    </cofactor>
</comment>
<dbReference type="InterPro" id="IPR001980">
    <property type="entry name" value="PPAT"/>
</dbReference>
<keyword evidence="5 9" id="KW-0067">ATP-binding</keyword>
<evidence type="ECO:0000256" key="8">
    <source>
        <dbReference type="ARBA" id="ARBA00029346"/>
    </source>
</evidence>
<gene>
    <name evidence="9 12" type="primary">coaD</name>
    <name evidence="11" type="ORF">IV50_GL000056</name>
    <name evidence="12" type="ORF">NCTC13645_02724</name>
</gene>
<evidence type="ECO:0000313" key="13">
    <source>
        <dbReference type="Proteomes" id="UP000051992"/>
    </source>
</evidence>
<dbReference type="InterPro" id="IPR004821">
    <property type="entry name" value="Cyt_trans-like"/>
</dbReference>
<accession>A0A0R2HAK1</accession>
<evidence type="ECO:0000256" key="6">
    <source>
        <dbReference type="ARBA" id="ARBA00022842"/>
    </source>
</evidence>
<evidence type="ECO:0000259" key="10">
    <source>
        <dbReference type="Pfam" id="PF01467"/>
    </source>
</evidence>
<evidence type="ECO:0000256" key="5">
    <source>
        <dbReference type="ARBA" id="ARBA00022840"/>
    </source>
</evidence>
<organism evidence="11 13">
    <name type="scientific">Weissella viridescens</name>
    <name type="common">Lactobacillus viridescens</name>
    <dbReference type="NCBI Taxonomy" id="1629"/>
    <lineage>
        <taxon>Bacteria</taxon>
        <taxon>Bacillati</taxon>
        <taxon>Bacillota</taxon>
        <taxon>Bacilli</taxon>
        <taxon>Lactobacillales</taxon>
        <taxon>Lactobacillaceae</taxon>
        <taxon>Weissella</taxon>
    </lineage>
</organism>
<name>A0A0R2HAK1_WEIVI</name>
<dbReference type="STRING" id="1629.IV50_GL000056"/>
<dbReference type="OrthoDB" id="9806661at2"/>
<keyword evidence="4 9" id="KW-0547">Nucleotide-binding</keyword>
<dbReference type="EC" id="2.7.7.3" evidence="9"/>
<comment type="similarity">
    <text evidence="9">Belongs to the bacterial CoaD family.</text>
</comment>
<evidence type="ECO:0000256" key="2">
    <source>
        <dbReference type="ARBA" id="ARBA00022679"/>
    </source>
</evidence>
<evidence type="ECO:0000313" key="12">
    <source>
        <dbReference type="EMBL" id="SUP61560.1"/>
    </source>
</evidence>
<dbReference type="HAMAP" id="MF_00151">
    <property type="entry name" value="PPAT_bact"/>
    <property type="match status" value="1"/>
</dbReference>
<dbReference type="GO" id="GO:0015937">
    <property type="term" value="P:coenzyme A biosynthetic process"/>
    <property type="evidence" value="ECO:0007669"/>
    <property type="project" value="UniProtKB-UniRule"/>
</dbReference>
<evidence type="ECO:0000256" key="1">
    <source>
        <dbReference type="ARBA" id="ARBA00022490"/>
    </source>
</evidence>
<dbReference type="Pfam" id="PF01467">
    <property type="entry name" value="CTP_transf_like"/>
    <property type="match status" value="1"/>
</dbReference>
<dbReference type="PRINTS" id="PR01020">
    <property type="entry name" value="LPSBIOSNTHSS"/>
</dbReference>
<dbReference type="InterPro" id="IPR014729">
    <property type="entry name" value="Rossmann-like_a/b/a_fold"/>
</dbReference>
<keyword evidence="13" id="KW-1185">Reference proteome</keyword>
<proteinExistence type="inferred from homology"/>
<dbReference type="SUPFAM" id="SSF52374">
    <property type="entry name" value="Nucleotidylyl transferase"/>
    <property type="match status" value="1"/>
</dbReference>
<reference evidence="12 14" key="2">
    <citation type="submission" date="2018-06" db="EMBL/GenBank/DDBJ databases">
        <authorList>
            <consortium name="Pathogen Informatics"/>
            <person name="Doyle S."/>
        </authorList>
    </citation>
    <scope>NUCLEOTIDE SEQUENCE [LARGE SCALE GENOMIC DNA]</scope>
    <source>
        <strain evidence="12 14">NCTC13645</strain>
    </source>
</reference>
<keyword evidence="1 9" id="KW-0963">Cytoplasm</keyword>
<dbReference type="GO" id="GO:0005737">
    <property type="term" value="C:cytoplasm"/>
    <property type="evidence" value="ECO:0007669"/>
    <property type="project" value="UniProtKB-SubCell"/>
</dbReference>
<dbReference type="Proteomes" id="UP000051992">
    <property type="component" value="Unassembled WGS sequence"/>
</dbReference>
<comment type="catalytic activity">
    <reaction evidence="8 9">
        <text>(R)-4'-phosphopantetheine + ATP + H(+) = 3'-dephospho-CoA + diphosphate</text>
        <dbReference type="Rhea" id="RHEA:19801"/>
        <dbReference type="ChEBI" id="CHEBI:15378"/>
        <dbReference type="ChEBI" id="CHEBI:30616"/>
        <dbReference type="ChEBI" id="CHEBI:33019"/>
        <dbReference type="ChEBI" id="CHEBI:57328"/>
        <dbReference type="ChEBI" id="CHEBI:61723"/>
        <dbReference type="EC" id="2.7.7.3"/>
    </reaction>
</comment>
<comment type="function">
    <text evidence="9">Reversibly transfers an adenylyl group from ATP to 4'-phosphopantetheine, yielding dephospho-CoA (dPCoA) and pyrophosphate.</text>
</comment>
<comment type="pathway">
    <text evidence="9">Cofactor biosynthesis; coenzyme A biosynthesis; CoA from (R)-pantothenate: step 4/5.</text>
</comment>
<sequence>MTKALFPGSFDPITNGHVDIIERAGNLFDEIIIGVANNTSKTGMFTLAEREALVQASIASKSNVSVVAITGLTADYAQAHEVDTIIRGLRNAQDFSYEEPIAQMNVTLSGVETIFMPAKPQNMMLSSSMIKEVAKAGGDISNFVPTPVAEAMQQKLMR</sequence>
<dbReference type="NCBIfam" id="TIGR00125">
    <property type="entry name" value="cyt_tran_rel"/>
    <property type="match status" value="1"/>
</dbReference>
<reference evidence="11 13" key="1">
    <citation type="journal article" date="2015" name="Genome Announc.">
        <title>Expanding the biotechnology potential of lactobacilli through comparative genomics of 213 strains and associated genera.</title>
        <authorList>
            <person name="Sun Z."/>
            <person name="Harris H.M."/>
            <person name="McCann A."/>
            <person name="Guo C."/>
            <person name="Argimon S."/>
            <person name="Zhang W."/>
            <person name="Yang X."/>
            <person name="Jeffery I.B."/>
            <person name="Cooney J.C."/>
            <person name="Kagawa T.F."/>
            <person name="Liu W."/>
            <person name="Song Y."/>
            <person name="Salvetti E."/>
            <person name="Wrobel A."/>
            <person name="Rasinkangas P."/>
            <person name="Parkhill J."/>
            <person name="Rea M.C."/>
            <person name="O'Sullivan O."/>
            <person name="Ritari J."/>
            <person name="Douillard F.P."/>
            <person name="Paul Ross R."/>
            <person name="Yang R."/>
            <person name="Briner A.E."/>
            <person name="Felis G.E."/>
            <person name="de Vos W.M."/>
            <person name="Barrangou R."/>
            <person name="Klaenhammer T.R."/>
            <person name="Caufield P.W."/>
            <person name="Cui Y."/>
            <person name="Zhang H."/>
            <person name="O'Toole P.W."/>
        </authorList>
    </citation>
    <scope>NUCLEOTIDE SEQUENCE [LARGE SCALE GENOMIC DNA]</scope>
    <source>
        <strain evidence="11 13">DSM 20410</strain>
    </source>
</reference>
<dbReference type="NCBIfam" id="TIGR01510">
    <property type="entry name" value="coaD_prev_kdtB"/>
    <property type="match status" value="1"/>
</dbReference>
<feature type="binding site" evidence="9">
    <location>
        <begin position="9"/>
        <end position="10"/>
    </location>
    <ligand>
        <name>ATP</name>
        <dbReference type="ChEBI" id="CHEBI:30616"/>
    </ligand>
</feature>
<feature type="binding site" evidence="9">
    <location>
        <position position="9"/>
    </location>
    <ligand>
        <name>substrate</name>
    </ligand>
</feature>
<evidence type="ECO:0000256" key="7">
    <source>
        <dbReference type="ARBA" id="ARBA00022993"/>
    </source>
</evidence>
<dbReference type="GO" id="GO:0004595">
    <property type="term" value="F:pantetheine-phosphate adenylyltransferase activity"/>
    <property type="evidence" value="ECO:0007669"/>
    <property type="project" value="UniProtKB-UniRule"/>
</dbReference>
<dbReference type="Proteomes" id="UP000254621">
    <property type="component" value="Unassembled WGS sequence"/>
</dbReference>
<dbReference type="CDD" id="cd02163">
    <property type="entry name" value="PPAT"/>
    <property type="match status" value="1"/>
</dbReference>
<dbReference type="PANTHER" id="PTHR21342">
    <property type="entry name" value="PHOSPHOPANTETHEINE ADENYLYLTRANSFERASE"/>
    <property type="match status" value="1"/>
</dbReference>
<dbReference type="AlphaFoldDB" id="A0A0R2HAK1"/>
<dbReference type="EMBL" id="UHIV01000008">
    <property type="protein sequence ID" value="SUP61560.1"/>
    <property type="molecule type" value="Genomic_DNA"/>
</dbReference>
<evidence type="ECO:0000256" key="3">
    <source>
        <dbReference type="ARBA" id="ARBA00022695"/>
    </source>
</evidence>
<keyword evidence="6 9" id="KW-0460">Magnesium</keyword>
<feature type="binding site" evidence="9">
    <location>
        <position position="41"/>
    </location>
    <ligand>
        <name>substrate</name>
    </ligand>
</feature>
<feature type="binding site" evidence="9">
    <location>
        <position position="87"/>
    </location>
    <ligand>
        <name>substrate</name>
    </ligand>
</feature>
<dbReference type="Gene3D" id="3.40.50.620">
    <property type="entry name" value="HUPs"/>
    <property type="match status" value="1"/>
</dbReference>
<feature type="binding site" evidence="9">
    <location>
        <position position="73"/>
    </location>
    <ligand>
        <name>substrate</name>
    </ligand>
</feature>
<feature type="binding site" evidence="9">
    <location>
        <position position="98"/>
    </location>
    <ligand>
        <name>ATP</name>
        <dbReference type="ChEBI" id="CHEBI:30616"/>
    </ligand>
</feature>
<evidence type="ECO:0000256" key="4">
    <source>
        <dbReference type="ARBA" id="ARBA00022741"/>
    </source>
</evidence>
<evidence type="ECO:0000313" key="11">
    <source>
        <dbReference type="EMBL" id="KRN46794.1"/>
    </source>
</evidence>
<evidence type="ECO:0000313" key="14">
    <source>
        <dbReference type="Proteomes" id="UP000254621"/>
    </source>
</evidence>